<evidence type="ECO:0000256" key="12">
    <source>
        <dbReference type="RuleBase" id="RU003357"/>
    </source>
</evidence>
<dbReference type="InterPro" id="IPR036942">
    <property type="entry name" value="Beta-barrel_TonB_sf"/>
</dbReference>
<dbReference type="SUPFAM" id="SSF56935">
    <property type="entry name" value="Porins"/>
    <property type="match status" value="1"/>
</dbReference>
<keyword evidence="19" id="KW-1185">Reference proteome</keyword>
<comment type="similarity">
    <text evidence="2 11 12">Belongs to the TonB-dependent receptor family.</text>
</comment>
<dbReference type="PROSITE" id="PS52016">
    <property type="entry name" value="TONB_DEPENDENT_REC_3"/>
    <property type="match status" value="1"/>
</dbReference>
<dbReference type="InterPro" id="IPR012910">
    <property type="entry name" value="Plug_dom"/>
</dbReference>
<dbReference type="GO" id="GO:0044718">
    <property type="term" value="P:siderophore transmembrane transport"/>
    <property type="evidence" value="ECO:0007669"/>
    <property type="project" value="TreeGrafter"/>
</dbReference>
<evidence type="ECO:0000259" key="15">
    <source>
        <dbReference type="Pfam" id="PF07715"/>
    </source>
</evidence>
<reference evidence="16" key="4">
    <citation type="submission" date="2024-05" db="EMBL/GenBank/DDBJ databases">
        <authorList>
            <person name="Sun Q."/>
            <person name="Zhou Y."/>
        </authorList>
    </citation>
    <scope>NUCLEOTIDE SEQUENCE</scope>
    <source>
        <strain evidence="16">CGMCC 1.15931</strain>
    </source>
</reference>
<feature type="domain" description="TonB-dependent receptor plug" evidence="15">
    <location>
        <begin position="43"/>
        <end position="140"/>
    </location>
</feature>
<comment type="subcellular location">
    <subcellularLocation>
        <location evidence="1 11">Cell outer membrane</location>
        <topology evidence="1 11">Multi-pass membrane protein</topology>
    </subcellularLocation>
</comment>
<dbReference type="PANTHER" id="PTHR30069">
    <property type="entry name" value="TONB-DEPENDENT OUTER MEMBRANE RECEPTOR"/>
    <property type="match status" value="1"/>
</dbReference>
<keyword evidence="10 11" id="KW-0998">Cell outer membrane</keyword>
<dbReference type="RefSeq" id="WP_155470831.1">
    <property type="nucleotide sequence ID" value="NZ_BMKG01000019.1"/>
</dbReference>
<dbReference type="Gene3D" id="2.170.130.10">
    <property type="entry name" value="TonB-dependent receptor, plug domain"/>
    <property type="match status" value="1"/>
</dbReference>
<evidence type="ECO:0000256" key="8">
    <source>
        <dbReference type="ARBA" id="ARBA00023136"/>
    </source>
</evidence>
<keyword evidence="7 12" id="KW-0798">TonB box</keyword>
<dbReference type="InterPro" id="IPR037066">
    <property type="entry name" value="Plug_dom_sf"/>
</dbReference>
<sequence length="708" mass="76517">MQSFRLGRLRLVIAIANAIACGHAVASEPPVVQVTGARYDQRREDTASTVVLGRAQLAADGGRTLADALQRVPGITVDITGRGTEIRMRGLGAGYTQVLLNGVPAPAGFSIDTLAPELVEKVEIVRAASAELGTQAIAGTVNIVLRKSAGKAGRELNAATERLGRRWSPRAGAQWSGKDHHWSWLAGVNVLRTALPERQLQQERGSDGARDTAFDSLGVIDSAALTPRLAWKPNDTDTVTSQSFASFTRRRIGLAGRETLLAGAATDFPELDSRFRARATLLRSDLTWLHRLESGATLELTAGASHHPRSTDFTFAGHAGADTTTRHVQADIGDDLLLTKGKFTATPWGRHALVAGWDVSRGERTQTRVEQEYAPDGTLNFALDQRYRGRIDRTAFYLQDDWTAGAWSLSAGLRHETLVTAIAGGDAARTRQVGRLWSPVLQAAWKLADTTTWRAGVSRTFKAPTMVELIPRRYTTDNGNSATNPDTEGNPALRPELAWGLDTGIERYLGPDALVGASAYARRIEDVTLQQLYQDGSRWVSRPANSGRASTHGVAFEARLALTPALSVRADVARNWSRVAAVPGPDNRLDRQVPVSGTLGLDYRTGAMAFGANFGYQGGARTRPSARLTTAASAQRKLDAYATWQLAPGWRLRVDAINLLRRDSVARRAYSAAAADAPAAYNLGGDWREAVTATQTRTALRIGLETRQ</sequence>
<evidence type="ECO:0000256" key="13">
    <source>
        <dbReference type="SAM" id="SignalP"/>
    </source>
</evidence>
<dbReference type="InterPro" id="IPR000531">
    <property type="entry name" value="Beta-barrel_TonB"/>
</dbReference>
<comment type="caution">
    <text evidence="17">The sequence shown here is derived from an EMBL/GenBank/DDBJ whole genome shotgun (WGS) entry which is preliminary data.</text>
</comment>
<dbReference type="EMBL" id="BMKG01000019">
    <property type="protein sequence ID" value="GGC14882.1"/>
    <property type="molecule type" value="Genomic_DNA"/>
</dbReference>
<evidence type="ECO:0000256" key="6">
    <source>
        <dbReference type="ARBA" id="ARBA00022729"/>
    </source>
</evidence>
<evidence type="ECO:0000313" key="19">
    <source>
        <dbReference type="Proteomes" id="UP000622638"/>
    </source>
</evidence>
<dbReference type="GO" id="GO:0009279">
    <property type="term" value="C:cell outer membrane"/>
    <property type="evidence" value="ECO:0007669"/>
    <property type="project" value="UniProtKB-SubCell"/>
</dbReference>
<evidence type="ECO:0000313" key="17">
    <source>
        <dbReference type="EMBL" id="MTV53520.1"/>
    </source>
</evidence>
<evidence type="ECO:0000256" key="11">
    <source>
        <dbReference type="PROSITE-ProRule" id="PRU01360"/>
    </source>
</evidence>
<feature type="domain" description="TonB-dependent receptor-like beta-barrel" evidence="14">
    <location>
        <begin position="225"/>
        <end position="659"/>
    </location>
</feature>
<evidence type="ECO:0000256" key="3">
    <source>
        <dbReference type="ARBA" id="ARBA00022448"/>
    </source>
</evidence>
<keyword evidence="8 11" id="KW-0472">Membrane</keyword>
<gene>
    <name evidence="16" type="ORF">GCM10011572_40350</name>
    <name evidence="17" type="ORF">GM672_12360</name>
</gene>
<dbReference type="Pfam" id="PF00593">
    <property type="entry name" value="TonB_dep_Rec_b-barrel"/>
    <property type="match status" value="1"/>
</dbReference>
<dbReference type="PANTHER" id="PTHR30069:SF29">
    <property type="entry name" value="HEMOGLOBIN AND HEMOGLOBIN-HAPTOGLOBIN-BINDING PROTEIN 1-RELATED"/>
    <property type="match status" value="1"/>
</dbReference>
<evidence type="ECO:0000256" key="7">
    <source>
        <dbReference type="ARBA" id="ARBA00023077"/>
    </source>
</evidence>
<accession>A0A6I3SWB9</accession>
<reference evidence="17 18" key="3">
    <citation type="submission" date="2019-11" db="EMBL/GenBank/DDBJ databases">
        <title>Type strains purchased from KCTC, JCM and DSMZ.</title>
        <authorList>
            <person name="Lu H."/>
        </authorList>
    </citation>
    <scope>NUCLEOTIDE SEQUENCE [LARGE SCALE GENOMIC DNA]</scope>
    <source>
        <strain evidence="17 18">KCTC 52429</strain>
    </source>
</reference>
<keyword evidence="3 11" id="KW-0813">Transport</keyword>
<organism evidence="17 18">
    <name type="scientific">Pseudoduganella buxea</name>
    <dbReference type="NCBI Taxonomy" id="1949069"/>
    <lineage>
        <taxon>Bacteria</taxon>
        <taxon>Pseudomonadati</taxon>
        <taxon>Pseudomonadota</taxon>
        <taxon>Betaproteobacteria</taxon>
        <taxon>Burkholderiales</taxon>
        <taxon>Oxalobacteraceae</taxon>
        <taxon>Telluria group</taxon>
        <taxon>Pseudoduganella</taxon>
    </lineage>
</organism>
<reference evidence="19" key="2">
    <citation type="journal article" date="2019" name="Int. J. Syst. Evol. Microbiol.">
        <title>The Global Catalogue of Microorganisms (GCM) 10K type strain sequencing project: providing services to taxonomists for standard genome sequencing and annotation.</title>
        <authorList>
            <consortium name="The Broad Institute Genomics Platform"/>
            <consortium name="The Broad Institute Genome Sequencing Center for Infectious Disease"/>
            <person name="Wu L."/>
            <person name="Ma J."/>
        </authorList>
    </citation>
    <scope>NUCLEOTIDE SEQUENCE [LARGE SCALE GENOMIC DNA]</scope>
    <source>
        <strain evidence="19">CGMCC 1.15931</strain>
    </source>
</reference>
<evidence type="ECO:0000259" key="14">
    <source>
        <dbReference type="Pfam" id="PF00593"/>
    </source>
</evidence>
<dbReference type="CDD" id="cd01347">
    <property type="entry name" value="ligand_gated_channel"/>
    <property type="match status" value="1"/>
</dbReference>
<reference evidence="16" key="1">
    <citation type="journal article" date="2014" name="Int. J. Syst. Evol. Microbiol.">
        <title>Complete genome of a new Firmicutes species belonging to the dominant human colonic microbiota ('Ruminococcus bicirculans') reveals two chromosomes and a selective capacity to utilize plant glucans.</title>
        <authorList>
            <consortium name="NISC Comparative Sequencing Program"/>
            <person name="Wegmann U."/>
            <person name="Louis P."/>
            <person name="Goesmann A."/>
            <person name="Henrissat B."/>
            <person name="Duncan S.H."/>
            <person name="Flint H.J."/>
        </authorList>
    </citation>
    <scope>NUCLEOTIDE SEQUENCE</scope>
    <source>
        <strain evidence="16">CGMCC 1.15931</strain>
    </source>
</reference>
<dbReference type="InterPro" id="IPR039426">
    <property type="entry name" value="TonB-dep_rcpt-like"/>
</dbReference>
<keyword evidence="5 11" id="KW-0812">Transmembrane</keyword>
<dbReference type="Proteomes" id="UP000430634">
    <property type="component" value="Unassembled WGS sequence"/>
</dbReference>
<dbReference type="GO" id="GO:0015344">
    <property type="term" value="F:siderophore uptake transmembrane transporter activity"/>
    <property type="evidence" value="ECO:0007669"/>
    <property type="project" value="TreeGrafter"/>
</dbReference>
<proteinExistence type="inferred from homology"/>
<feature type="chain" id="PRO_5026019856" evidence="13">
    <location>
        <begin position="27"/>
        <end position="708"/>
    </location>
</feature>
<dbReference type="AlphaFoldDB" id="A0A6I3SWB9"/>
<evidence type="ECO:0000313" key="18">
    <source>
        <dbReference type="Proteomes" id="UP000430634"/>
    </source>
</evidence>
<dbReference type="Proteomes" id="UP000622638">
    <property type="component" value="Unassembled WGS sequence"/>
</dbReference>
<evidence type="ECO:0000313" key="16">
    <source>
        <dbReference type="EMBL" id="GGC14882.1"/>
    </source>
</evidence>
<evidence type="ECO:0000256" key="1">
    <source>
        <dbReference type="ARBA" id="ARBA00004571"/>
    </source>
</evidence>
<evidence type="ECO:0000256" key="9">
    <source>
        <dbReference type="ARBA" id="ARBA00023170"/>
    </source>
</evidence>
<dbReference type="Gene3D" id="2.40.170.20">
    <property type="entry name" value="TonB-dependent receptor, beta-barrel domain"/>
    <property type="match status" value="1"/>
</dbReference>
<name>A0A6I3SWB9_9BURK</name>
<feature type="signal peptide" evidence="13">
    <location>
        <begin position="1"/>
        <end position="26"/>
    </location>
</feature>
<protein>
    <submittedName>
        <fullName evidence="17">TonB-dependent receptor</fullName>
    </submittedName>
</protein>
<evidence type="ECO:0000256" key="2">
    <source>
        <dbReference type="ARBA" id="ARBA00009810"/>
    </source>
</evidence>
<evidence type="ECO:0000256" key="4">
    <source>
        <dbReference type="ARBA" id="ARBA00022452"/>
    </source>
</evidence>
<keyword evidence="9 17" id="KW-0675">Receptor</keyword>
<dbReference type="EMBL" id="WNKZ01000030">
    <property type="protein sequence ID" value="MTV53520.1"/>
    <property type="molecule type" value="Genomic_DNA"/>
</dbReference>
<dbReference type="OrthoDB" id="8671598at2"/>
<dbReference type="Pfam" id="PF07715">
    <property type="entry name" value="Plug"/>
    <property type="match status" value="1"/>
</dbReference>
<keyword evidence="4 11" id="KW-1134">Transmembrane beta strand</keyword>
<keyword evidence="6 13" id="KW-0732">Signal</keyword>
<evidence type="ECO:0000256" key="5">
    <source>
        <dbReference type="ARBA" id="ARBA00022692"/>
    </source>
</evidence>
<evidence type="ECO:0000256" key="10">
    <source>
        <dbReference type="ARBA" id="ARBA00023237"/>
    </source>
</evidence>